<dbReference type="Proteomes" id="UP000233551">
    <property type="component" value="Unassembled WGS sequence"/>
</dbReference>
<gene>
    <name evidence="2" type="ORF">CRG98_016020</name>
</gene>
<name>A0A2I0K7A8_PUNGR</name>
<accession>A0A2I0K7A8</accession>
<evidence type="ECO:0000256" key="1">
    <source>
        <dbReference type="SAM" id="MobiDB-lite"/>
    </source>
</evidence>
<feature type="region of interest" description="Disordered" evidence="1">
    <location>
        <begin position="18"/>
        <end position="57"/>
    </location>
</feature>
<reference evidence="2 3" key="1">
    <citation type="submission" date="2017-11" db="EMBL/GenBank/DDBJ databases">
        <title>De-novo sequencing of pomegranate (Punica granatum L.) genome.</title>
        <authorList>
            <person name="Akparov Z."/>
            <person name="Amiraslanov A."/>
            <person name="Hajiyeva S."/>
            <person name="Abbasov M."/>
            <person name="Kaur K."/>
            <person name="Hamwieh A."/>
            <person name="Solovyev V."/>
            <person name="Salamov A."/>
            <person name="Braich B."/>
            <person name="Kosarev P."/>
            <person name="Mahmoud A."/>
            <person name="Hajiyev E."/>
            <person name="Babayeva S."/>
            <person name="Izzatullayeva V."/>
            <person name="Mammadov A."/>
            <person name="Mammadov A."/>
            <person name="Sharifova S."/>
            <person name="Ojaghi J."/>
            <person name="Eynullazada K."/>
            <person name="Bayramov B."/>
            <person name="Abdulazimova A."/>
            <person name="Shahmuradov I."/>
        </authorList>
    </citation>
    <scope>NUCLEOTIDE SEQUENCE [LARGE SCALE GENOMIC DNA]</scope>
    <source>
        <strain evidence="3">cv. AG2017</strain>
        <tissue evidence="2">Leaf</tissue>
    </source>
</reference>
<sequence length="57" mass="6162">MSFPRHILGPAWSTGNLKGLSCRQTTPRAPSDSSHLSGRNSRRSLPHALSILHSGNI</sequence>
<organism evidence="2 3">
    <name type="scientific">Punica granatum</name>
    <name type="common">Pomegranate</name>
    <dbReference type="NCBI Taxonomy" id="22663"/>
    <lineage>
        <taxon>Eukaryota</taxon>
        <taxon>Viridiplantae</taxon>
        <taxon>Streptophyta</taxon>
        <taxon>Embryophyta</taxon>
        <taxon>Tracheophyta</taxon>
        <taxon>Spermatophyta</taxon>
        <taxon>Magnoliopsida</taxon>
        <taxon>eudicotyledons</taxon>
        <taxon>Gunneridae</taxon>
        <taxon>Pentapetalae</taxon>
        <taxon>rosids</taxon>
        <taxon>malvids</taxon>
        <taxon>Myrtales</taxon>
        <taxon>Lythraceae</taxon>
        <taxon>Punica</taxon>
    </lineage>
</organism>
<feature type="compositionally biased region" description="Polar residues" evidence="1">
    <location>
        <begin position="22"/>
        <end position="39"/>
    </location>
</feature>
<dbReference type="EMBL" id="PGOL01000882">
    <property type="protein sequence ID" value="PKI63576.1"/>
    <property type="molecule type" value="Genomic_DNA"/>
</dbReference>
<proteinExistence type="predicted"/>
<evidence type="ECO:0000313" key="3">
    <source>
        <dbReference type="Proteomes" id="UP000233551"/>
    </source>
</evidence>
<keyword evidence="3" id="KW-1185">Reference proteome</keyword>
<evidence type="ECO:0000313" key="2">
    <source>
        <dbReference type="EMBL" id="PKI63576.1"/>
    </source>
</evidence>
<dbReference type="AlphaFoldDB" id="A0A2I0K7A8"/>
<protein>
    <submittedName>
        <fullName evidence="2">Uncharacterized protein</fullName>
    </submittedName>
</protein>
<comment type="caution">
    <text evidence="2">The sequence shown here is derived from an EMBL/GenBank/DDBJ whole genome shotgun (WGS) entry which is preliminary data.</text>
</comment>